<evidence type="ECO:0008006" key="4">
    <source>
        <dbReference type="Google" id="ProtNLM"/>
    </source>
</evidence>
<evidence type="ECO:0000313" key="3">
    <source>
        <dbReference type="Proteomes" id="UP000622580"/>
    </source>
</evidence>
<comment type="caution">
    <text evidence="2">The sequence shown here is derived from an EMBL/GenBank/DDBJ whole genome shotgun (WGS) entry which is preliminary data.</text>
</comment>
<organism evidence="2 3">
    <name type="scientific">Phenylobacterium glaciei</name>
    <dbReference type="NCBI Taxonomy" id="2803784"/>
    <lineage>
        <taxon>Bacteria</taxon>
        <taxon>Pseudomonadati</taxon>
        <taxon>Pseudomonadota</taxon>
        <taxon>Alphaproteobacteria</taxon>
        <taxon>Caulobacterales</taxon>
        <taxon>Caulobacteraceae</taxon>
        <taxon>Phenylobacterium</taxon>
    </lineage>
</organism>
<dbReference type="RefSeq" id="WP_215341809.1">
    <property type="nucleotide sequence ID" value="NZ_JAGSGD010000001.1"/>
</dbReference>
<protein>
    <recommendedName>
        <fullName evidence="4">DUF995 domain-containing protein</fullName>
    </recommendedName>
</protein>
<feature type="chain" id="PRO_5037981276" description="DUF995 domain-containing protein" evidence="1">
    <location>
        <begin position="22"/>
        <end position="120"/>
    </location>
</feature>
<name>A0A941D3M1_9CAUL</name>
<reference evidence="2" key="1">
    <citation type="submission" date="2021-04" db="EMBL/GenBank/DDBJ databases">
        <title>Draft genome assembly of strain Phenylobacterium sp. 20VBR1 using MiniION and Illumina platforms.</title>
        <authorList>
            <person name="Thomas F.A."/>
            <person name="Krishnan K.P."/>
            <person name="Sinha R.K."/>
        </authorList>
    </citation>
    <scope>NUCLEOTIDE SEQUENCE</scope>
    <source>
        <strain evidence="2">20VBR1</strain>
    </source>
</reference>
<dbReference type="EMBL" id="JAGSGD010000001">
    <property type="protein sequence ID" value="MBR7621007.1"/>
    <property type="molecule type" value="Genomic_DNA"/>
</dbReference>
<evidence type="ECO:0000313" key="2">
    <source>
        <dbReference type="EMBL" id="MBR7621007.1"/>
    </source>
</evidence>
<proteinExistence type="predicted"/>
<gene>
    <name evidence="2" type="ORF">JKL49_16555</name>
</gene>
<accession>A0A941D3M1</accession>
<keyword evidence="3" id="KW-1185">Reference proteome</keyword>
<evidence type="ECO:0000256" key="1">
    <source>
        <dbReference type="SAM" id="SignalP"/>
    </source>
</evidence>
<feature type="signal peptide" evidence="1">
    <location>
        <begin position="1"/>
        <end position="21"/>
    </location>
</feature>
<dbReference type="AlphaFoldDB" id="A0A941D3M1"/>
<sequence>MKPSISLLAFALLAAPVAALAADAAPLERAFGNTVVSTYPDGRTALLWLKKDGTYTAKGRHRTPSSGLWSLKADKVCLKQAKPRAVPFRYCTALPSGASWKAKAVTGEPITVRIVKGVAS</sequence>
<dbReference type="Proteomes" id="UP000622580">
    <property type="component" value="Unassembled WGS sequence"/>
</dbReference>
<keyword evidence="1" id="KW-0732">Signal</keyword>